<dbReference type="InterPro" id="IPR030844">
    <property type="entry name" value="PAN3"/>
</dbReference>
<comment type="subcellular location">
    <subcellularLocation>
        <location evidence="1 7">Cytoplasm</location>
    </subcellularLocation>
</comment>
<dbReference type="GO" id="GO:0004672">
    <property type="term" value="F:protein kinase activity"/>
    <property type="evidence" value="ECO:0007669"/>
    <property type="project" value="InterPro"/>
</dbReference>
<evidence type="ECO:0000256" key="9">
    <source>
        <dbReference type="SAM" id="MobiDB-lite"/>
    </source>
</evidence>
<dbReference type="InterPro" id="IPR000719">
    <property type="entry name" value="Prot_kinase_dom"/>
</dbReference>
<evidence type="ECO:0000256" key="5">
    <source>
        <dbReference type="ARBA" id="ARBA00022840"/>
    </source>
</evidence>
<comment type="similarity">
    <text evidence="7">Belongs to the protein kinase superfamily. PAN3 family.</text>
</comment>
<comment type="caution">
    <text evidence="11">The sequence shown here is derived from an EMBL/GenBank/DDBJ whole genome shotgun (WGS) entry which is preliminary data.</text>
</comment>
<dbReference type="HAMAP" id="MF_03181">
    <property type="entry name" value="PAN3"/>
    <property type="match status" value="1"/>
</dbReference>
<dbReference type="PROSITE" id="PS50103">
    <property type="entry name" value="ZF_C3H1"/>
    <property type="match status" value="1"/>
</dbReference>
<reference evidence="11 12" key="1">
    <citation type="journal article" date="2023" name="Elife">
        <title>Identification of key yeast species and microbe-microbe interactions impacting larval growth of Drosophila in the wild.</title>
        <authorList>
            <person name="Mure A."/>
            <person name="Sugiura Y."/>
            <person name="Maeda R."/>
            <person name="Honda K."/>
            <person name="Sakurai N."/>
            <person name="Takahashi Y."/>
            <person name="Watada M."/>
            <person name="Katoh T."/>
            <person name="Gotoh A."/>
            <person name="Gotoh Y."/>
            <person name="Taniguchi I."/>
            <person name="Nakamura K."/>
            <person name="Hayashi T."/>
            <person name="Katayama T."/>
            <person name="Uemura T."/>
            <person name="Hattori Y."/>
        </authorList>
    </citation>
    <scope>NUCLEOTIDE SEQUENCE [LARGE SCALE GENOMIC DNA]</scope>
    <source>
        <strain evidence="11 12">PK-24</strain>
    </source>
</reference>
<feature type="region of interest" description="Knob domain" evidence="7">
    <location>
        <begin position="637"/>
        <end position="730"/>
    </location>
</feature>
<feature type="compositionally biased region" description="Low complexity" evidence="9">
    <location>
        <begin position="166"/>
        <end position="177"/>
    </location>
</feature>
<dbReference type="SUPFAM" id="SSF56112">
    <property type="entry name" value="Protein kinase-like (PK-like)"/>
    <property type="match status" value="1"/>
</dbReference>
<gene>
    <name evidence="7" type="primary">PAN3</name>
    <name evidence="11" type="ORF">DAPK24_053560</name>
</gene>
<dbReference type="SMART" id="SM00220">
    <property type="entry name" value="S_TKc"/>
    <property type="match status" value="1"/>
</dbReference>
<comment type="domain">
    <text evidence="7">The pseudokinase domain, the coiled-coil (CC), and C-terminal knob domain (CK) form a structural unit (PKC) that forms an extensive high-affinity interaction surface for PAN2.</text>
</comment>
<keyword evidence="6 7" id="KW-0175">Coiled coil</keyword>
<comment type="domain">
    <text evidence="7">The N-terminal zinc finger binds to poly(A) RNA.</text>
</comment>
<accession>A0AAV5RC72</accession>
<proteinExistence type="inferred from homology"/>
<comment type="subunit">
    <text evidence="7">Homodimer. Forms a heterotrimer with a catalytic subunit PAN2 to form the poly(A)-nuclease (PAN) deadenylation complex. Interacts (via PAM-2 motif) with poly(A)-binding protein PAB1 (via PABC domain), conferring substrate specificity of the enzyme complex.</text>
</comment>
<comment type="caution">
    <text evidence="7">Lacks conserved residue(s) required for the propagation of feature annotation.</text>
</comment>
<keyword evidence="8" id="KW-0479">Metal-binding</keyword>
<dbReference type="AlphaFoldDB" id="A0AAV5RC72"/>
<dbReference type="Gene3D" id="1.10.510.10">
    <property type="entry name" value="Transferase(Phosphotransferase) domain 1"/>
    <property type="match status" value="1"/>
</dbReference>
<dbReference type="GO" id="GO:0008143">
    <property type="term" value="F:poly(A) binding"/>
    <property type="evidence" value="ECO:0007669"/>
    <property type="project" value="TreeGrafter"/>
</dbReference>
<dbReference type="InterPro" id="IPR011009">
    <property type="entry name" value="Kinase-like_dom_sf"/>
</dbReference>
<dbReference type="Gene3D" id="1.10.287.3700">
    <property type="match status" value="1"/>
</dbReference>
<dbReference type="Pfam" id="PF25586">
    <property type="entry name" value="zf-CCCH_PAN3"/>
    <property type="match status" value="1"/>
</dbReference>
<feature type="compositionally biased region" description="Polar residues" evidence="9">
    <location>
        <begin position="155"/>
        <end position="165"/>
    </location>
</feature>
<sequence length="730" mass="82107">MSSSQYDWAKNIPCRNVQIHGFCKFEHKGCSYNHELAKENEQKKDSSPISPTISSTTTNAALGKSVSPSALLASLNNNNNSANSSLIDPNNASKAPIFKPTLLKQQTSINSINSNFGSSTPDNKKFKIDSPAFTPISLSKFSTLSPSVDQIPTFIPSTISNNSTEQPQLQSQLQQSQQPQLQYQINSNLPSNTSNIPATTISSTLNNLSTPLPNTLNETSSGLDDFNSLRTSLPTTKSFNPMTAPIFTPKPSGNDILPNNFSNNIQPPTGEELFYQNTNLYPVNFLLYAPPPPPHVNLNKKQNERTVDDLFINNQLRQYLQLKNEESLKSISNNELDLPLHVGTYHSLYPIDHNYDYNTKSFGYTSIVYKCMSNDDGKLYTMRRLKNVPITTPSVLKSFKQWKKVDCANCVKIYDVFTTRAFNDNSLILIYDYYPMSMTLLENHFMSFPGKNPELITEDILWNYTIQLLNAITEINKLGLNIGKLDSSKIIITNKGRIRLSALAIKDILRDVKKKNASNDPSSLGILDDESDLNSNDLLNLGELILFLAKSTTFMQNPTEDPYEIISQLKFTNVFKKMLIYLFAKDATIEKFQELVAPMILKLTNGLQNSCDTFESTLMSELENARLVRLISKLDFISERPEMVKDGSWSETGERYPIKLFKDYVFHQVDENGKPVVDLTHVINCLNKLDAGVDENLLLVSPDEMTCLIMSYKDLKDLINRSFLSLIAKN</sequence>
<evidence type="ECO:0000313" key="11">
    <source>
        <dbReference type="EMBL" id="GMM48758.1"/>
    </source>
</evidence>
<dbReference type="GO" id="GO:0000289">
    <property type="term" value="P:nuclear-transcribed mRNA poly(A) tail shortening"/>
    <property type="evidence" value="ECO:0007669"/>
    <property type="project" value="UniProtKB-UniRule"/>
</dbReference>
<feature type="coiled-coil region" evidence="7">
    <location>
        <begin position="598"/>
        <end position="636"/>
    </location>
</feature>
<dbReference type="Gene3D" id="6.10.250.3160">
    <property type="match status" value="1"/>
</dbReference>
<dbReference type="InterPro" id="IPR041332">
    <property type="entry name" value="Pan3_CK"/>
</dbReference>
<evidence type="ECO:0000256" key="6">
    <source>
        <dbReference type="ARBA" id="ARBA00023054"/>
    </source>
</evidence>
<dbReference type="PANTHER" id="PTHR12272:SF11">
    <property type="entry name" value="PAN2-PAN3 DEADENYLATION COMPLEX SUBUNIT PAN3"/>
    <property type="match status" value="1"/>
</dbReference>
<dbReference type="GO" id="GO:0005524">
    <property type="term" value="F:ATP binding"/>
    <property type="evidence" value="ECO:0007669"/>
    <property type="project" value="UniProtKB-UniRule"/>
</dbReference>
<dbReference type="Gene3D" id="1.20.5.5160">
    <property type="match status" value="1"/>
</dbReference>
<dbReference type="FunFam" id="1.10.287.3700:FF:000001">
    <property type="entry name" value="PAN2-PAN3 deadenylation complex subunit PAN3"/>
    <property type="match status" value="1"/>
</dbReference>
<evidence type="ECO:0000259" key="10">
    <source>
        <dbReference type="PROSITE" id="PS50103"/>
    </source>
</evidence>
<evidence type="ECO:0000256" key="4">
    <source>
        <dbReference type="ARBA" id="ARBA00022741"/>
    </source>
</evidence>
<feature type="domain" description="C3H1-type" evidence="10">
    <location>
        <begin position="8"/>
        <end position="37"/>
    </location>
</feature>
<dbReference type="GO" id="GO:0008270">
    <property type="term" value="F:zinc ion binding"/>
    <property type="evidence" value="ECO:0007669"/>
    <property type="project" value="UniProtKB-KW"/>
</dbReference>
<keyword evidence="3 7" id="KW-0507">mRNA processing</keyword>
<evidence type="ECO:0000313" key="12">
    <source>
        <dbReference type="Proteomes" id="UP001378960"/>
    </source>
</evidence>
<organism evidence="11 12">
    <name type="scientific">Pichia kluyveri</name>
    <name type="common">Yeast</name>
    <dbReference type="NCBI Taxonomy" id="36015"/>
    <lineage>
        <taxon>Eukaryota</taxon>
        <taxon>Fungi</taxon>
        <taxon>Dikarya</taxon>
        <taxon>Ascomycota</taxon>
        <taxon>Saccharomycotina</taxon>
        <taxon>Pichiomycetes</taxon>
        <taxon>Pichiales</taxon>
        <taxon>Pichiaceae</taxon>
        <taxon>Pichia</taxon>
    </lineage>
</organism>
<feature type="binding site" evidence="7">
    <location>
        <begin position="432"/>
        <end position="439"/>
    </location>
    <ligand>
        <name>ATP</name>
        <dbReference type="ChEBI" id="CHEBI:30616"/>
    </ligand>
</feature>
<evidence type="ECO:0000256" key="2">
    <source>
        <dbReference type="ARBA" id="ARBA00022490"/>
    </source>
</evidence>
<dbReference type="GO" id="GO:0006397">
    <property type="term" value="P:mRNA processing"/>
    <property type="evidence" value="ECO:0007669"/>
    <property type="project" value="UniProtKB-KW"/>
</dbReference>
<keyword evidence="5 7" id="KW-0067">ATP-binding</keyword>
<name>A0AAV5RC72_PICKL</name>
<dbReference type="GO" id="GO:0031251">
    <property type="term" value="C:PAN complex"/>
    <property type="evidence" value="ECO:0007669"/>
    <property type="project" value="UniProtKB-UniRule"/>
</dbReference>
<keyword evidence="12" id="KW-1185">Reference proteome</keyword>
<protein>
    <recommendedName>
        <fullName evidence="7">PAN2-PAN3 deadenylation complex subunit PAN3</fullName>
    </recommendedName>
    <alternativeName>
        <fullName evidence="7">PAB1P-dependent poly(A)-specific ribonuclease</fullName>
    </alternativeName>
    <alternativeName>
        <fullName evidence="7">Poly(A)-nuclease deadenylation complex subunit 3</fullName>
        <shortName evidence="7">PAN deadenylation complex subunit 3</shortName>
    </alternativeName>
</protein>
<feature type="zinc finger region" description="C3H1-type" evidence="8">
    <location>
        <begin position="8"/>
        <end position="37"/>
    </location>
</feature>
<keyword evidence="8" id="KW-0863">Zinc-finger</keyword>
<evidence type="ECO:0000256" key="7">
    <source>
        <dbReference type="HAMAP-Rule" id="MF_03181"/>
    </source>
</evidence>
<comment type="domain">
    <text evidence="7">Contains a pseudokinase domain. The protein kinase domain is predicted to be catalytically inactive because some of the residues important for catalytic activity are substituted and it lacks the equivalent of the binding site for a peptide substrate. However, it has retained an ATP-binding site and ATP-binding is required for mRNA degradation, stimulating the activity of the PAN2 nuclease in vitro. The nucleotide-binding site is juxtaposed to the RNase active site of PAN2 in the complex and may actually bind nucleosides of a poly(A) RNA rather than ATP, feeding the poly(A)-tail to the active site of the deadenylase and thus increasing the efficiency with which this distributive enzyme degrades oligo(A) RNAs.</text>
</comment>
<feature type="binding site" evidence="7">
    <location>
        <position position="383"/>
    </location>
    <ligand>
        <name>ATP</name>
        <dbReference type="ChEBI" id="CHEBI:30616"/>
    </ligand>
</feature>
<feature type="binding site" evidence="7">
    <location>
        <begin position="488"/>
        <end position="489"/>
    </location>
    <ligand>
        <name>ATP</name>
        <dbReference type="ChEBI" id="CHEBI:30616"/>
    </ligand>
</feature>
<keyword evidence="8" id="KW-0862">Zinc</keyword>
<dbReference type="EMBL" id="BTGB01000009">
    <property type="protein sequence ID" value="GMM48758.1"/>
    <property type="molecule type" value="Genomic_DNA"/>
</dbReference>
<dbReference type="GO" id="GO:0000932">
    <property type="term" value="C:P-body"/>
    <property type="evidence" value="ECO:0007669"/>
    <property type="project" value="TreeGrafter"/>
</dbReference>
<evidence type="ECO:0000256" key="1">
    <source>
        <dbReference type="ARBA" id="ARBA00004496"/>
    </source>
</evidence>
<dbReference type="PANTHER" id="PTHR12272">
    <property type="entry name" value="DEADENYLATION COMPLEX SUBUNIT PAN3"/>
    <property type="match status" value="1"/>
</dbReference>
<evidence type="ECO:0000256" key="8">
    <source>
        <dbReference type="PROSITE-ProRule" id="PRU00723"/>
    </source>
</evidence>
<feature type="region of interest" description="Disordered" evidence="9">
    <location>
        <begin position="155"/>
        <end position="177"/>
    </location>
</feature>
<comment type="function">
    <text evidence="7">Regulatory subunit of the poly(A)-nuclease (PAN) deadenylation complex, one of two cytoplasmic mRNA deadenylases involved in mRNA turnover. PAN specifically shortens poly(A) tails of RNA and the activity is stimulated by poly(A)-binding protein PAB1. PAN deadenylation is followed by rapid degradation of the shortened mRNA tails by the CCR4-NOT complex. Deadenylated mRNAs are then degraded by two alternative mechanisms, namely exosome-mediated 3'-5' exonucleolytic degradation, or deadenlyation-dependent mRNA decaping and subsequent 5'-3' exonucleolytic degradation by XRN1. May also be involved in post-transcriptional maturation of mRNA poly(A) tails. PAN3 acts as a positive regulator for PAN activity, recruiting the catalytic subunit PAN2 to mRNA via its interaction with RNA and with PAB1.</text>
</comment>
<keyword evidence="4 7" id="KW-0547">Nucleotide-binding</keyword>
<dbReference type="Proteomes" id="UP001378960">
    <property type="component" value="Unassembled WGS sequence"/>
</dbReference>
<keyword evidence="2 7" id="KW-0963">Cytoplasm</keyword>
<dbReference type="Pfam" id="PF18101">
    <property type="entry name" value="Pan3_CK"/>
    <property type="match status" value="1"/>
</dbReference>
<dbReference type="InterPro" id="IPR000571">
    <property type="entry name" value="Znf_CCCH"/>
</dbReference>
<evidence type="ECO:0000256" key="3">
    <source>
        <dbReference type="ARBA" id="ARBA00022664"/>
    </source>
</evidence>